<accession>A0A7S4LA29</accession>
<gene>
    <name evidence="2" type="ORF">EGYM00163_LOCUS27333</name>
</gene>
<feature type="compositionally biased region" description="Polar residues" evidence="1">
    <location>
        <begin position="72"/>
        <end position="81"/>
    </location>
</feature>
<protein>
    <submittedName>
        <fullName evidence="2">Uncharacterized protein</fullName>
    </submittedName>
</protein>
<feature type="compositionally biased region" description="Pro residues" evidence="1">
    <location>
        <begin position="1"/>
        <end position="11"/>
    </location>
</feature>
<evidence type="ECO:0000256" key="1">
    <source>
        <dbReference type="SAM" id="MobiDB-lite"/>
    </source>
</evidence>
<name>A0A7S4LA29_9EUGL</name>
<feature type="region of interest" description="Disordered" evidence="1">
    <location>
        <begin position="1"/>
        <end position="101"/>
    </location>
</feature>
<organism evidence="2">
    <name type="scientific">Eutreptiella gymnastica</name>
    <dbReference type="NCBI Taxonomy" id="73025"/>
    <lineage>
        <taxon>Eukaryota</taxon>
        <taxon>Discoba</taxon>
        <taxon>Euglenozoa</taxon>
        <taxon>Euglenida</taxon>
        <taxon>Spirocuta</taxon>
        <taxon>Euglenophyceae</taxon>
        <taxon>Eutreptiales</taxon>
        <taxon>Eutreptiaceae</taxon>
        <taxon>Eutreptiella</taxon>
    </lineage>
</organism>
<reference evidence="2" key="1">
    <citation type="submission" date="2021-01" db="EMBL/GenBank/DDBJ databases">
        <authorList>
            <person name="Corre E."/>
            <person name="Pelletier E."/>
            <person name="Niang G."/>
            <person name="Scheremetjew M."/>
            <person name="Finn R."/>
            <person name="Kale V."/>
            <person name="Holt S."/>
            <person name="Cochrane G."/>
            <person name="Meng A."/>
            <person name="Brown T."/>
            <person name="Cohen L."/>
        </authorList>
    </citation>
    <scope>NUCLEOTIDE SEQUENCE</scope>
    <source>
        <strain evidence="2">CCMP1594</strain>
    </source>
</reference>
<sequence>MCYPGTPPPLSPVEQGDVWNRTPGVVGPSRHSLRPPVTDSPMSPGASMRLLDSLQPVATEEQPPWPAERSYQRSIQSSGTPRGQGAPGLLQYRGIPMPNPPVRSHRRMAVCCVCVT</sequence>
<proteinExistence type="predicted"/>
<dbReference type="AlphaFoldDB" id="A0A7S4LA29"/>
<dbReference type="EMBL" id="HBJA01077976">
    <property type="protein sequence ID" value="CAE0816174.1"/>
    <property type="molecule type" value="Transcribed_RNA"/>
</dbReference>
<evidence type="ECO:0000313" key="2">
    <source>
        <dbReference type="EMBL" id="CAE0816174.1"/>
    </source>
</evidence>